<dbReference type="RefSeq" id="WP_074756167.1">
    <property type="nucleotide sequence ID" value="NZ_FOGJ01000012.1"/>
</dbReference>
<dbReference type="SUPFAM" id="SSF51445">
    <property type="entry name" value="(Trans)glycosidases"/>
    <property type="match status" value="1"/>
</dbReference>
<dbReference type="PANTHER" id="PTHR23421">
    <property type="entry name" value="BETA-GALACTOSIDASE RELATED"/>
    <property type="match status" value="1"/>
</dbReference>
<comment type="similarity">
    <text evidence="1 2">Belongs to the glycosyl hydrolase 35 family.</text>
</comment>
<dbReference type="InterPro" id="IPR001944">
    <property type="entry name" value="Glycoside_Hdrlase_35"/>
</dbReference>
<dbReference type="Gene3D" id="3.20.20.80">
    <property type="entry name" value="Glycosidases"/>
    <property type="match status" value="1"/>
</dbReference>
<dbReference type="InterPro" id="IPR017853">
    <property type="entry name" value="GH"/>
</dbReference>
<dbReference type="AlphaFoldDB" id="A0A1H9SIG8"/>
<feature type="domain" description="Glycoside hydrolase 35 catalytic" evidence="3">
    <location>
        <begin position="40"/>
        <end position="378"/>
    </location>
</feature>
<dbReference type="GO" id="GO:0004553">
    <property type="term" value="F:hydrolase activity, hydrolyzing O-glycosyl compounds"/>
    <property type="evidence" value="ECO:0007669"/>
    <property type="project" value="InterPro"/>
</dbReference>
<dbReference type="PRINTS" id="PR00742">
    <property type="entry name" value="GLHYDRLASE35"/>
</dbReference>
<protein>
    <submittedName>
        <fullName evidence="4">Glycosyl hydrolases family 35</fullName>
    </submittedName>
</protein>
<dbReference type="eggNOG" id="COG1874">
    <property type="taxonomic scope" value="Bacteria"/>
</dbReference>
<dbReference type="InterPro" id="IPR031330">
    <property type="entry name" value="Gly_Hdrlase_35_cat"/>
</dbReference>
<evidence type="ECO:0000313" key="5">
    <source>
        <dbReference type="Proteomes" id="UP000182584"/>
    </source>
</evidence>
<sequence>MIYKFKQPESKELIRDHLKMGGSNPDGEVISVTNKYFEKGGKPWIGIMGEYHFSRDSRDNWYDELCKMKAGGITMVATYLFWIYHEEIEGEFDFSGDLDIRKFVEDARRAGLYVILRIGPWAHGECRNGGFPDWLVQKDYKLRDNNEQYMAKARIWYEKIYEQVKGLFYKDGGNIIGIQFENELVDNAPHLLALKKLALEIGYEAPIYTVTGWNSIYGAEIPVEEVVPVFGAYVEAPWADSTDKLPLSPHYVFNTTRNDTAIGADLIKDSNESGWQLPYENYPYATCELGAGLHSTHHRRVVVSGMDAYALSLVKLGCGNNLIGYYMYHGGTNKIGKLSTFNESKATGYPNDYPILNYDFHTAMTSYGEVRDQYRLLNLIHLFVNDFGQILAPMDNVGSTKDVAADDLTSLRYAMRTDGRSGFVFINHHQRLAELEDTKDVIIDTGSVVFPKISVTGDKAFFLPFNMDTEAGNLVYATAQPLCKTDNTYFFVEIDGIAPEYKFDNGDVISQKNFVRNGYRFVTISFEQALYARKLGGKLYIGDEVDLYEEDGKIRQIHDGAFEYYVWNGEDFEEVGVLNDREKFVISSDEDRDKIVQNEFEKPHLFQEAIDEPFTPTYLDELNMGGERKRFWRKLTVDKPEGFVNIRYEGDAAQIYADGKLVADEYYIGERFRIPAKLIYGKESYLVYSELKDDCYREF</sequence>
<dbReference type="EMBL" id="FOGJ01000012">
    <property type="protein sequence ID" value="SER84445.1"/>
    <property type="molecule type" value="Genomic_DNA"/>
</dbReference>
<reference evidence="4 5" key="1">
    <citation type="submission" date="2016-10" db="EMBL/GenBank/DDBJ databases">
        <authorList>
            <person name="de Groot N.N."/>
        </authorList>
    </citation>
    <scope>NUCLEOTIDE SEQUENCE [LARGE SCALE GENOMIC DNA]</scope>
    <source>
        <strain evidence="4 5">AR40</strain>
    </source>
</reference>
<gene>
    <name evidence="4" type="ORF">SAMN04487884_11247</name>
</gene>
<name>A0A1H9SIG8_BUTFI</name>
<proteinExistence type="inferred from homology"/>
<accession>A0A1H9SIG8</accession>
<keyword evidence="4" id="KW-0378">Hydrolase</keyword>
<organism evidence="4 5">
    <name type="scientific">Butyrivibrio fibrisolvens</name>
    <dbReference type="NCBI Taxonomy" id="831"/>
    <lineage>
        <taxon>Bacteria</taxon>
        <taxon>Bacillati</taxon>
        <taxon>Bacillota</taxon>
        <taxon>Clostridia</taxon>
        <taxon>Lachnospirales</taxon>
        <taxon>Lachnospiraceae</taxon>
        <taxon>Butyrivibrio</taxon>
    </lineage>
</organism>
<dbReference type="Proteomes" id="UP000182584">
    <property type="component" value="Unassembled WGS sequence"/>
</dbReference>
<dbReference type="GO" id="GO:0005975">
    <property type="term" value="P:carbohydrate metabolic process"/>
    <property type="evidence" value="ECO:0007669"/>
    <property type="project" value="InterPro"/>
</dbReference>
<evidence type="ECO:0000259" key="3">
    <source>
        <dbReference type="Pfam" id="PF01301"/>
    </source>
</evidence>
<evidence type="ECO:0000256" key="2">
    <source>
        <dbReference type="RuleBase" id="RU003679"/>
    </source>
</evidence>
<evidence type="ECO:0000256" key="1">
    <source>
        <dbReference type="ARBA" id="ARBA00009809"/>
    </source>
</evidence>
<evidence type="ECO:0000313" key="4">
    <source>
        <dbReference type="EMBL" id="SER84445.1"/>
    </source>
</evidence>
<dbReference type="Pfam" id="PF01301">
    <property type="entry name" value="Glyco_hydro_35"/>
    <property type="match status" value="1"/>
</dbReference>